<evidence type="ECO:0000313" key="2">
    <source>
        <dbReference type="EMBL" id="KOX91033.1"/>
    </source>
</evidence>
<organism evidence="2 3">
    <name type="scientific">Thermus aquaticus</name>
    <dbReference type="NCBI Taxonomy" id="271"/>
    <lineage>
        <taxon>Bacteria</taxon>
        <taxon>Thermotogati</taxon>
        <taxon>Deinococcota</taxon>
        <taxon>Deinococci</taxon>
        <taxon>Thermales</taxon>
        <taxon>Thermaceae</taxon>
        <taxon>Thermus</taxon>
    </lineage>
</organism>
<gene>
    <name evidence="2" type="ORF">BVI061214_02237</name>
</gene>
<accession>A0A0N0U8P4</accession>
<dbReference type="PATRIC" id="fig|271.14.peg.2311"/>
<name>A0A0N0U8P4_THEAQ</name>
<dbReference type="Proteomes" id="UP000037685">
    <property type="component" value="Unassembled WGS sequence"/>
</dbReference>
<dbReference type="AlphaFoldDB" id="A0A0N0U8P4"/>
<evidence type="ECO:0000313" key="3">
    <source>
        <dbReference type="Proteomes" id="UP000037685"/>
    </source>
</evidence>
<comment type="caution">
    <text evidence="2">The sequence shown here is derived from an EMBL/GenBank/DDBJ whole genome shotgun (WGS) entry which is preliminary data.</text>
</comment>
<feature type="region of interest" description="Disordered" evidence="1">
    <location>
        <begin position="28"/>
        <end position="49"/>
    </location>
</feature>
<evidence type="ECO:0000256" key="1">
    <source>
        <dbReference type="SAM" id="MobiDB-lite"/>
    </source>
</evidence>
<sequence>MLFGLERPIPEDPRVRALLVQWGHLTPEEAFPEGEAKPLPALEGGEDGP</sequence>
<dbReference type="RefSeq" id="WP_003044729.1">
    <property type="nucleotide sequence ID" value="NZ_LHCI01000106.1"/>
</dbReference>
<reference evidence="2 3" key="1">
    <citation type="submission" date="2015-07" db="EMBL/GenBank/DDBJ databases">
        <authorList>
            <person name="Noorani M."/>
        </authorList>
    </citation>
    <scope>NUCLEOTIDE SEQUENCE [LARGE SCALE GENOMIC DNA]</scope>
    <source>
        <strain evidence="3">ATCC 25104 / DSM 625 / JCM 10724 / NBRC 103206 / NCIMB 11243 / YT-1</strain>
    </source>
</reference>
<proteinExistence type="predicted"/>
<dbReference type="EMBL" id="LHCI01000106">
    <property type="protein sequence ID" value="KOX91033.1"/>
    <property type="molecule type" value="Genomic_DNA"/>
</dbReference>
<protein>
    <submittedName>
        <fullName evidence="2">Uncharacterized protein</fullName>
    </submittedName>
</protein>